<gene>
    <name evidence="1" type="ORF">EZS28_039794</name>
</gene>
<name>A0A5J4U2Z0_9EUKA</name>
<organism evidence="1 2">
    <name type="scientific">Streblomastix strix</name>
    <dbReference type="NCBI Taxonomy" id="222440"/>
    <lineage>
        <taxon>Eukaryota</taxon>
        <taxon>Metamonada</taxon>
        <taxon>Preaxostyla</taxon>
        <taxon>Oxymonadida</taxon>
        <taxon>Streblomastigidae</taxon>
        <taxon>Streblomastix</taxon>
    </lineage>
</organism>
<evidence type="ECO:0000313" key="1">
    <source>
        <dbReference type="EMBL" id="KAA6364679.1"/>
    </source>
</evidence>
<sequence length="237" mass="26385">MGDVSSTLGSLAATGLQLAGRATGNRSIATAANVAGSAINTVSRNKAAMGIIKSVALKPVLNFVVDTMGLTKQQRIQAYSNPITQLVIGPTVYDTSVDEDDYVPPTSLPSQFVETEPEVNQQKKRWAEFAAYMSKPFSYNSLFQQQLRELDSLGAINLERTTREQIPGLQINYCCAMFINPYEGEQHSLGSEPLSDALLMAKLFIERKYRVFYFCDASPVEYYRWMSWLIDNVDLQL</sequence>
<evidence type="ECO:0000313" key="2">
    <source>
        <dbReference type="Proteomes" id="UP000324800"/>
    </source>
</evidence>
<dbReference type="EMBL" id="SNRW01021350">
    <property type="protein sequence ID" value="KAA6364679.1"/>
    <property type="molecule type" value="Genomic_DNA"/>
</dbReference>
<comment type="caution">
    <text evidence="1">The sequence shown here is derived from an EMBL/GenBank/DDBJ whole genome shotgun (WGS) entry which is preliminary data.</text>
</comment>
<accession>A0A5J4U2Z0</accession>
<dbReference type="Proteomes" id="UP000324800">
    <property type="component" value="Unassembled WGS sequence"/>
</dbReference>
<proteinExistence type="predicted"/>
<dbReference type="AlphaFoldDB" id="A0A5J4U2Z0"/>
<reference evidence="1 2" key="1">
    <citation type="submission" date="2019-03" db="EMBL/GenBank/DDBJ databases">
        <title>Single cell metagenomics reveals metabolic interactions within the superorganism composed of flagellate Streblomastix strix and complex community of Bacteroidetes bacteria on its surface.</title>
        <authorList>
            <person name="Treitli S.C."/>
            <person name="Kolisko M."/>
            <person name="Husnik F."/>
            <person name="Keeling P."/>
            <person name="Hampl V."/>
        </authorList>
    </citation>
    <scope>NUCLEOTIDE SEQUENCE [LARGE SCALE GENOMIC DNA]</scope>
    <source>
        <strain evidence="1">ST1C</strain>
    </source>
</reference>
<protein>
    <submittedName>
        <fullName evidence="1">Uncharacterized protein</fullName>
    </submittedName>
</protein>
<feature type="non-terminal residue" evidence="1">
    <location>
        <position position="237"/>
    </location>
</feature>